<dbReference type="AlphaFoldDB" id="A0A9P8N399"/>
<feature type="transmembrane region" description="Helical" evidence="1">
    <location>
        <begin position="64"/>
        <end position="86"/>
    </location>
</feature>
<keyword evidence="1" id="KW-0812">Transmembrane</keyword>
<proteinExistence type="predicted"/>
<dbReference type="Proteomes" id="UP000824596">
    <property type="component" value="Unassembled WGS sequence"/>
</dbReference>
<protein>
    <submittedName>
        <fullName evidence="2">Uncharacterized protein</fullName>
    </submittedName>
</protein>
<keyword evidence="1" id="KW-1133">Transmembrane helix</keyword>
<evidence type="ECO:0000256" key="1">
    <source>
        <dbReference type="SAM" id="Phobius"/>
    </source>
</evidence>
<comment type="caution">
    <text evidence="2">The sequence shown here is derived from an EMBL/GenBank/DDBJ whole genome shotgun (WGS) entry which is preliminary data.</text>
</comment>
<accession>A0A9P8N399</accession>
<gene>
    <name evidence="2" type="ORF">HRG_04106</name>
</gene>
<organism evidence="2 3">
    <name type="scientific">Hirsutella rhossiliensis</name>
    <dbReference type="NCBI Taxonomy" id="111463"/>
    <lineage>
        <taxon>Eukaryota</taxon>
        <taxon>Fungi</taxon>
        <taxon>Dikarya</taxon>
        <taxon>Ascomycota</taxon>
        <taxon>Pezizomycotina</taxon>
        <taxon>Sordariomycetes</taxon>
        <taxon>Hypocreomycetidae</taxon>
        <taxon>Hypocreales</taxon>
        <taxon>Ophiocordycipitaceae</taxon>
        <taxon>Hirsutella</taxon>
    </lineage>
</organism>
<evidence type="ECO:0000313" key="2">
    <source>
        <dbReference type="EMBL" id="KAH0966090.1"/>
    </source>
</evidence>
<reference evidence="2" key="1">
    <citation type="submission" date="2021-09" db="EMBL/GenBank/DDBJ databases">
        <title>A high-quality genome of the endoparasitic fungus Hirsutella rhossiliensis with a comparison of Hirsutella genomes reveals transposable elements contributing to genome size variation.</title>
        <authorList>
            <person name="Lin R."/>
            <person name="Jiao Y."/>
            <person name="Sun X."/>
            <person name="Ling J."/>
            <person name="Xie B."/>
            <person name="Cheng X."/>
        </authorList>
    </citation>
    <scope>NUCLEOTIDE SEQUENCE</scope>
    <source>
        <strain evidence="2">HR02</strain>
    </source>
</reference>
<dbReference type="GeneID" id="68353235"/>
<dbReference type="OrthoDB" id="4926283at2759"/>
<keyword evidence="1" id="KW-0472">Membrane</keyword>
<dbReference type="EMBL" id="JAIZPD010000003">
    <property type="protein sequence ID" value="KAH0966090.1"/>
    <property type="molecule type" value="Genomic_DNA"/>
</dbReference>
<evidence type="ECO:0000313" key="3">
    <source>
        <dbReference type="Proteomes" id="UP000824596"/>
    </source>
</evidence>
<keyword evidence="3" id="KW-1185">Reference proteome</keyword>
<dbReference type="RefSeq" id="XP_044723603.1">
    <property type="nucleotide sequence ID" value="XM_044862577.1"/>
</dbReference>
<sequence>MSSPTDKPSPLLALAARQQQHVVTQTILRQATTLTTVVTLAPASTVRPDAHIYGAQPGLSSLQLGAILGSIAAVAVVFLAGGICWAHRRKARAVPAVDYTYYYYSDTYAEPLSADSLSSKHRPKTPRYPPPVAEFIPGGARYPTYKAIPIKNPRKPQNLRRVYT</sequence>
<name>A0A9P8N399_9HYPO</name>